<feature type="transmembrane region" description="Helical" evidence="1">
    <location>
        <begin position="28"/>
        <end position="47"/>
    </location>
</feature>
<accession>A0A369BCU1</accession>
<dbReference type="OrthoDB" id="2628935at2"/>
<evidence type="ECO:0000256" key="1">
    <source>
        <dbReference type="SAM" id="Phobius"/>
    </source>
</evidence>
<feature type="transmembrane region" description="Helical" evidence="1">
    <location>
        <begin position="120"/>
        <end position="136"/>
    </location>
</feature>
<reference evidence="2 3" key="1">
    <citation type="submission" date="2018-07" db="EMBL/GenBank/DDBJ databases">
        <title>Genomic Encyclopedia of Type Strains, Phase IV (KMG-IV): sequencing the most valuable type-strain genomes for metagenomic binning, comparative biology and taxonomic classification.</title>
        <authorList>
            <person name="Goeker M."/>
        </authorList>
    </citation>
    <scope>NUCLEOTIDE SEQUENCE [LARGE SCALE GENOMIC DNA]</scope>
    <source>
        <strain evidence="2 3">DSM 27016</strain>
    </source>
</reference>
<name>A0A369BCU1_9FIRM</name>
<gene>
    <name evidence="2" type="ORF">DFR58_105160</name>
</gene>
<evidence type="ECO:0000313" key="3">
    <source>
        <dbReference type="Proteomes" id="UP000253034"/>
    </source>
</evidence>
<comment type="caution">
    <text evidence="2">The sequence shown here is derived from an EMBL/GenBank/DDBJ whole genome shotgun (WGS) entry which is preliminary data.</text>
</comment>
<sequence>MFRIFVVLISVFCCFIWGDWKNWRMYYPTILYFIIWDMIYNFIFFNHTLWMYSGLVNHTFSTLLIAFTVFPCTTMVYLPHIPKKLWQQVAYIFFWVFLYSVIEFISYLMKTFEYDNNWNIWWSAGFNTVMFLMLWLHHKKPLIVWPISVALFSLAMYIFKIPFDKIK</sequence>
<organism evidence="2 3">
    <name type="scientific">Anaerobacterium chartisolvens</name>
    <dbReference type="NCBI Taxonomy" id="1297424"/>
    <lineage>
        <taxon>Bacteria</taxon>
        <taxon>Bacillati</taxon>
        <taxon>Bacillota</taxon>
        <taxon>Clostridia</taxon>
        <taxon>Eubacteriales</taxon>
        <taxon>Oscillospiraceae</taxon>
        <taxon>Anaerobacterium</taxon>
    </lineage>
</organism>
<dbReference type="InterPro" id="IPR048147">
    <property type="entry name" value="CBO0543-like"/>
</dbReference>
<keyword evidence="1" id="KW-0812">Transmembrane</keyword>
<feature type="transmembrane region" description="Helical" evidence="1">
    <location>
        <begin position="90"/>
        <end position="108"/>
    </location>
</feature>
<proteinExistence type="predicted"/>
<feature type="transmembrane region" description="Helical" evidence="1">
    <location>
        <begin position="59"/>
        <end position="78"/>
    </location>
</feature>
<feature type="transmembrane region" description="Helical" evidence="1">
    <location>
        <begin position="142"/>
        <end position="159"/>
    </location>
</feature>
<dbReference type="NCBIfam" id="NF041644">
    <property type="entry name" value="CBO0543_fam"/>
    <property type="match status" value="1"/>
</dbReference>
<dbReference type="Proteomes" id="UP000253034">
    <property type="component" value="Unassembled WGS sequence"/>
</dbReference>
<evidence type="ECO:0000313" key="2">
    <source>
        <dbReference type="EMBL" id="RCX18396.1"/>
    </source>
</evidence>
<dbReference type="AlphaFoldDB" id="A0A369BCU1"/>
<protein>
    <submittedName>
        <fullName evidence="2">Uncharacterized protein</fullName>
    </submittedName>
</protein>
<keyword evidence="3" id="KW-1185">Reference proteome</keyword>
<keyword evidence="1" id="KW-1133">Transmembrane helix</keyword>
<keyword evidence="1" id="KW-0472">Membrane</keyword>
<dbReference type="EMBL" id="QPJT01000005">
    <property type="protein sequence ID" value="RCX18396.1"/>
    <property type="molecule type" value="Genomic_DNA"/>
</dbReference>
<dbReference type="RefSeq" id="WP_114296940.1">
    <property type="nucleotide sequence ID" value="NZ_QPJT01000005.1"/>
</dbReference>